<evidence type="ECO:0000313" key="2">
    <source>
        <dbReference type="EMBL" id="ACK67363.1"/>
    </source>
</evidence>
<gene>
    <name evidence="2" type="ordered locus">PCC8801_3395</name>
</gene>
<dbReference type="CDD" id="cd06260">
    <property type="entry name" value="DUF820-like"/>
    <property type="match status" value="1"/>
</dbReference>
<dbReference type="OrthoDB" id="422510at2"/>
<reference evidence="3" key="1">
    <citation type="journal article" date="2011" name="MBio">
        <title>Novel metabolic attributes of the genus Cyanothece, comprising a group of unicellular nitrogen-fixing Cyanobacteria.</title>
        <authorList>
            <person name="Bandyopadhyay A."/>
            <person name="Elvitigala T."/>
            <person name="Welsh E."/>
            <person name="Stockel J."/>
            <person name="Liberton M."/>
            <person name="Min H."/>
            <person name="Sherman L.A."/>
            <person name="Pakrasi H.B."/>
        </authorList>
    </citation>
    <scope>NUCLEOTIDE SEQUENCE [LARGE SCALE GENOMIC DNA]</scope>
    <source>
        <strain evidence="3">PCC 8801</strain>
    </source>
</reference>
<protein>
    <recommendedName>
        <fullName evidence="1">Putative restriction endonuclease domain-containing protein</fullName>
    </recommendedName>
</protein>
<evidence type="ECO:0000313" key="3">
    <source>
        <dbReference type="Proteomes" id="UP000008204"/>
    </source>
</evidence>
<dbReference type="AlphaFoldDB" id="B7JZF2"/>
<dbReference type="Pfam" id="PF05685">
    <property type="entry name" value="Uma2"/>
    <property type="match status" value="1"/>
</dbReference>
<dbReference type="PANTHER" id="PTHR36558">
    <property type="entry name" value="GLR1098 PROTEIN"/>
    <property type="match status" value="1"/>
</dbReference>
<keyword evidence="3" id="KW-1185">Reference proteome</keyword>
<dbReference type="InterPro" id="IPR011335">
    <property type="entry name" value="Restrct_endonuc-II-like"/>
</dbReference>
<dbReference type="InterPro" id="IPR008538">
    <property type="entry name" value="Uma2"/>
</dbReference>
<dbReference type="SUPFAM" id="SSF52980">
    <property type="entry name" value="Restriction endonuclease-like"/>
    <property type="match status" value="1"/>
</dbReference>
<dbReference type="Proteomes" id="UP000008204">
    <property type="component" value="Chromosome"/>
</dbReference>
<dbReference type="Gene3D" id="3.90.1570.10">
    <property type="entry name" value="tt1808, chain A"/>
    <property type="match status" value="1"/>
</dbReference>
<name>B7JZF2_RIPO1</name>
<feature type="domain" description="Putative restriction endonuclease" evidence="1">
    <location>
        <begin position="13"/>
        <end position="182"/>
    </location>
</feature>
<dbReference type="eggNOG" id="COG4636">
    <property type="taxonomic scope" value="Bacteria"/>
</dbReference>
<dbReference type="InterPro" id="IPR012296">
    <property type="entry name" value="Nuclease_put_TT1808"/>
</dbReference>
<accession>B7JZF2</accession>
<dbReference type="HOGENOM" id="CLU_076312_6_0_3"/>
<dbReference type="EMBL" id="CP001287">
    <property type="protein sequence ID" value="ACK67363.1"/>
    <property type="molecule type" value="Genomic_DNA"/>
</dbReference>
<dbReference type="RefSeq" id="WP_012596624.1">
    <property type="nucleotide sequence ID" value="NC_011726.1"/>
</dbReference>
<evidence type="ECO:0000259" key="1">
    <source>
        <dbReference type="Pfam" id="PF05685"/>
    </source>
</evidence>
<organism evidence="2 3">
    <name type="scientific">Rippkaea orientalis (strain PCC 8801 / RF-1)</name>
    <name type="common">Cyanothece sp. (strain PCC 8801)</name>
    <dbReference type="NCBI Taxonomy" id="41431"/>
    <lineage>
        <taxon>Bacteria</taxon>
        <taxon>Bacillati</taxon>
        <taxon>Cyanobacteriota</taxon>
        <taxon>Cyanophyceae</taxon>
        <taxon>Oscillatoriophycideae</taxon>
        <taxon>Chroococcales</taxon>
        <taxon>Aphanothecaceae</taxon>
        <taxon>Rippkaea</taxon>
        <taxon>Rippkaea orientalis</taxon>
    </lineage>
</organism>
<dbReference type="PANTHER" id="PTHR36558:SF1">
    <property type="entry name" value="RESTRICTION ENDONUCLEASE DOMAIN-CONTAINING PROTEIN-RELATED"/>
    <property type="match status" value="1"/>
</dbReference>
<dbReference type="STRING" id="41431.PCC8801_3395"/>
<proteinExistence type="predicted"/>
<dbReference type="KEGG" id="cyp:PCC8801_3395"/>
<sequence>MIAQLEDNKIYSPEEYLEFEVNSLERHEYINGEIIAMTGGTPNHNKIALNFSSLLNFGLKKQPYDIFMSDQRLWIPEKCIYTYPDVMVISQPLEYQETRKDTLINPLLIGEVLSKSTKNYDKDEKFAAYRTIPTFKEYILIDQYSMHVEHYAKIEINQWIFREYNIPETSISFNYIPLQIELADLYDKVDL</sequence>